<dbReference type="InterPro" id="IPR001251">
    <property type="entry name" value="CRAL-TRIO_dom"/>
</dbReference>
<dbReference type="EMBL" id="JAHRHJ020000002">
    <property type="protein sequence ID" value="KAH9325338.1"/>
    <property type="molecule type" value="Genomic_DNA"/>
</dbReference>
<reference evidence="2 3" key="1">
    <citation type="journal article" date="2021" name="Nat. Plants">
        <title>The Taxus genome provides insights into paclitaxel biosynthesis.</title>
        <authorList>
            <person name="Xiong X."/>
            <person name="Gou J."/>
            <person name="Liao Q."/>
            <person name="Li Y."/>
            <person name="Zhou Q."/>
            <person name="Bi G."/>
            <person name="Li C."/>
            <person name="Du R."/>
            <person name="Wang X."/>
            <person name="Sun T."/>
            <person name="Guo L."/>
            <person name="Liang H."/>
            <person name="Lu P."/>
            <person name="Wu Y."/>
            <person name="Zhang Z."/>
            <person name="Ro D.K."/>
            <person name="Shang Y."/>
            <person name="Huang S."/>
            <person name="Yan J."/>
        </authorList>
    </citation>
    <scope>NUCLEOTIDE SEQUENCE [LARGE SCALE GENOMIC DNA]</scope>
    <source>
        <strain evidence="2">Ta-2019</strain>
    </source>
</reference>
<dbReference type="InterPro" id="IPR036865">
    <property type="entry name" value="CRAL-TRIO_dom_sf"/>
</dbReference>
<dbReference type="Gene3D" id="3.40.525.10">
    <property type="entry name" value="CRAL-TRIO lipid binding domain"/>
    <property type="match status" value="1"/>
</dbReference>
<dbReference type="Proteomes" id="UP000824469">
    <property type="component" value="Unassembled WGS sequence"/>
</dbReference>
<dbReference type="AlphaFoldDB" id="A0AA38LHQ5"/>
<dbReference type="OMA" id="CSKIGNW"/>
<organism evidence="2 3">
    <name type="scientific">Taxus chinensis</name>
    <name type="common">Chinese yew</name>
    <name type="synonym">Taxus wallichiana var. chinensis</name>
    <dbReference type="NCBI Taxonomy" id="29808"/>
    <lineage>
        <taxon>Eukaryota</taxon>
        <taxon>Viridiplantae</taxon>
        <taxon>Streptophyta</taxon>
        <taxon>Embryophyta</taxon>
        <taxon>Tracheophyta</taxon>
        <taxon>Spermatophyta</taxon>
        <taxon>Pinopsida</taxon>
        <taxon>Pinidae</taxon>
        <taxon>Conifers II</taxon>
        <taxon>Cupressales</taxon>
        <taxon>Taxaceae</taxon>
        <taxon>Taxus</taxon>
    </lineage>
</organism>
<evidence type="ECO:0000313" key="3">
    <source>
        <dbReference type="Proteomes" id="UP000824469"/>
    </source>
</evidence>
<dbReference type="PROSITE" id="PS50191">
    <property type="entry name" value="CRAL_TRIO"/>
    <property type="match status" value="1"/>
</dbReference>
<accession>A0AA38LHQ5</accession>
<evidence type="ECO:0000313" key="2">
    <source>
        <dbReference type="EMBL" id="KAH9325338.1"/>
    </source>
</evidence>
<evidence type="ECO:0000259" key="1">
    <source>
        <dbReference type="PROSITE" id="PS50191"/>
    </source>
</evidence>
<keyword evidence="3" id="KW-1185">Reference proteome</keyword>
<proteinExistence type="predicted"/>
<sequence>MEDPTKNLHSSRNLELSNIKGKKRAFHRYSLAASIPKALLQNTVAPFVKLKQVKVTRESSSHLLFFLLKIAALEVVRRVSKTRFPLLWKSIQGIWLLKYPPFSWLQKWMPFRHLAKGAQEFSGPVLCLSIATAFLGSSEERECSTETEADNVTASDLITTEQIEVAERDHLETVEDVNQGNILQQLREELEKQGITLPDRINDDELERFNVAASGDFSLLMSLVKKTIRWRETYYFLTQQELASQSDLVFWHGCDIQLRPCLVIRLGLACSYLQPDERPRFSQAIVSQVEYGVLHLLNLEDPRITVVMDCEGISTFGFPMQMVKSCSVLVQNHYPTRLAALYITNLSPFVRVIAQAIIQILRPVTREKLRILGDNYQRILSEYMESIPSFLG</sequence>
<dbReference type="PANTHER" id="PTHR47041:SF2">
    <property type="entry name" value="SEC14 CYTOSOLIC FACTOR FAMILY PROTEIN _ PHOSPHOGLYCERIDE TRANSFER FAMILY PROTEIN"/>
    <property type="match status" value="1"/>
</dbReference>
<name>A0AA38LHQ5_TAXCH</name>
<dbReference type="PANTHER" id="PTHR47041">
    <property type="entry name" value="SEC14 CYTOSOLIC FACTOR FAMILY PROTEIN / PHOSPHOGLYCERIDE TRANSFER FAMILY PROTEIN"/>
    <property type="match status" value="1"/>
</dbReference>
<dbReference type="SMART" id="SM00516">
    <property type="entry name" value="SEC14"/>
    <property type="match status" value="1"/>
</dbReference>
<dbReference type="Pfam" id="PF00650">
    <property type="entry name" value="CRAL_TRIO"/>
    <property type="match status" value="1"/>
</dbReference>
<feature type="non-terminal residue" evidence="2">
    <location>
        <position position="392"/>
    </location>
</feature>
<gene>
    <name evidence="2" type="ORF">KI387_005516</name>
</gene>
<protein>
    <recommendedName>
        <fullName evidence="1">CRAL-TRIO domain-containing protein</fullName>
    </recommendedName>
</protein>
<comment type="caution">
    <text evidence="2">The sequence shown here is derived from an EMBL/GenBank/DDBJ whole genome shotgun (WGS) entry which is preliminary data.</text>
</comment>
<dbReference type="CDD" id="cd00170">
    <property type="entry name" value="SEC14"/>
    <property type="match status" value="1"/>
</dbReference>
<dbReference type="SUPFAM" id="SSF52087">
    <property type="entry name" value="CRAL/TRIO domain"/>
    <property type="match status" value="1"/>
</dbReference>
<feature type="domain" description="CRAL-TRIO" evidence="1">
    <location>
        <begin position="239"/>
        <end position="392"/>
    </location>
</feature>